<dbReference type="OMA" id="GRIWICW"/>
<evidence type="ECO:0000313" key="2">
    <source>
        <dbReference type="Proteomes" id="UP000594263"/>
    </source>
</evidence>
<dbReference type="Proteomes" id="UP000594263">
    <property type="component" value="Unplaced"/>
</dbReference>
<name>A0A7N0TNZ5_KALFE</name>
<reference evidence="1" key="1">
    <citation type="submission" date="2021-01" db="UniProtKB">
        <authorList>
            <consortium name="EnsemblPlants"/>
        </authorList>
    </citation>
    <scope>IDENTIFICATION</scope>
</reference>
<dbReference type="SUPFAM" id="SSF56219">
    <property type="entry name" value="DNase I-like"/>
    <property type="match status" value="1"/>
</dbReference>
<dbReference type="Gene3D" id="3.60.10.10">
    <property type="entry name" value="Endonuclease/exonuclease/phosphatase"/>
    <property type="match status" value="1"/>
</dbReference>
<dbReference type="EnsemblPlants" id="Kaladp0041s0020.1.v1.1">
    <property type="protein sequence ID" value="Kaladp0041s0020.1.v1.1.CDS.1"/>
    <property type="gene ID" value="Kaladp0041s0020.v1.1"/>
</dbReference>
<dbReference type="AlphaFoldDB" id="A0A7N0TNZ5"/>
<sequence>GINSRAKQQGVKKFIQKLNLDCCVILENKLDKDKMVKVKNYFMPQSWCYLDNFEFHDNGRIIICWNPVKASIKKVNANAQVLNVRVCTGSMSFLLSAIYGWHNTKDREPLWTSHLDCFMHCKDPWLIGGDFNCLAHMSDKINGQKVLPKDTTELESFFETTNFFDHVYSALHYTWSDRHSVSPIFCKLDTIIVNHVD</sequence>
<evidence type="ECO:0008006" key="3">
    <source>
        <dbReference type="Google" id="ProtNLM"/>
    </source>
</evidence>
<dbReference type="InterPro" id="IPR036691">
    <property type="entry name" value="Endo/exonu/phosph_ase_sf"/>
</dbReference>
<organism evidence="1 2">
    <name type="scientific">Kalanchoe fedtschenkoi</name>
    <name type="common">Lavender scallops</name>
    <name type="synonym">South American air plant</name>
    <dbReference type="NCBI Taxonomy" id="63787"/>
    <lineage>
        <taxon>Eukaryota</taxon>
        <taxon>Viridiplantae</taxon>
        <taxon>Streptophyta</taxon>
        <taxon>Embryophyta</taxon>
        <taxon>Tracheophyta</taxon>
        <taxon>Spermatophyta</taxon>
        <taxon>Magnoliopsida</taxon>
        <taxon>eudicotyledons</taxon>
        <taxon>Gunneridae</taxon>
        <taxon>Pentapetalae</taxon>
        <taxon>Saxifragales</taxon>
        <taxon>Crassulaceae</taxon>
        <taxon>Kalanchoe</taxon>
    </lineage>
</organism>
<keyword evidence="2" id="KW-1185">Reference proteome</keyword>
<evidence type="ECO:0000313" key="1">
    <source>
        <dbReference type="EnsemblPlants" id="Kaladp0041s0020.1.v1.1.CDS.1"/>
    </source>
</evidence>
<accession>A0A7N0TNZ5</accession>
<dbReference type="Gramene" id="Kaladp0041s0020.1.v1.1">
    <property type="protein sequence ID" value="Kaladp0041s0020.1.v1.1.CDS.1"/>
    <property type="gene ID" value="Kaladp0041s0020.v1.1"/>
</dbReference>
<protein>
    <recommendedName>
        <fullName evidence="3">Endonuclease/exonuclease/phosphatase domain-containing protein</fullName>
    </recommendedName>
</protein>
<proteinExistence type="predicted"/>